<dbReference type="Gene3D" id="3.40.50.620">
    <property type="entry name" value="HUPs"/>
    <property type="match status" value="1"/>
</dbReference>
<dbReference type="GO" id="GO:0070981">
    <property type="term" value="P:L-asparagine biosynthetic process"/>
    <property type="evidence" value="ECO:0007669"/>
    <property type="project" value="UniProtKB-UniPathway"/>
</dbReference>
<keyword evidence="4" id="KW-0436">Ligase</keyword>
<dbReference type="Gene3D" id="3.60.20.10">
    <property type="entry name" value="Glutamine Phosphoribosylpyrophosphate, subunit 1, domain 1"/>
    <property type="match status" value="1"/>
</dbReference>
<comment type="catalytic activity">
    <reaction evidence="11">
        <text>L-aspartate + L-glutamine + ATP + H2O = L-asparagine + L-glutamate + AMP + diphosphate + H(+)</text>
        <dbReference type="Rhea" id="RHEA:12228"/>
        <dbReference type="ChEBI" id="CHEBI:15377"/>
        <dbReference type="ChEBI" id="CHEBI:15378"/>
        <dbReference type="ChEBI" id="CHEBI:29985"/>
        <dbReference type="ChEBI" id="CHEBI:29991"/>
        <dbReference type="ChEBI" id="CHEBI:30616"/>
        <dbReference type="ChEBI" id="CHEBI:33019"/>
        <dbReference type="ChEBI" id="CHEBI:58048"/>
        <dbReference type="ChEBI" id="CHEBI:58359"/>
        <dbReference type="ChEBI" id="CHEBI:456215"/>
        <dbReference type="EC" id="6.3.5.4"/>
    </reaction>
</comment>
<sequence>MCGIWVMFGLVNSYLSALQHLFSRISHRGPDAWRIEFDQKVKDSVVGFHRLEIVDCLYGMQPMKLHKYPHLILLCNGEIYNCKRVKEQFGFEYETNCDVEAILHLFAAGGIEHCARNLDGVFAFCIVDSKNKKVYLGRDPYGVRPLFRLFTKNGILGICSEAKGLIDLSKEMNGVSWKLEPFPPGHVEEYKIENDGKARLLFQKQYYVIGEKPYLKPLVPYESLSNKDIHENIRTLLTAAVKKRLMADRRIGCMLSGGLDSSLVAALLVKLAKEANLPYKIQSFAIGMGDSPDIIAARQVAEYIGTEHHEVNFTPDDVINVLDKVIFHLETPDITTVRASIGMYLISRYIKENTDTTVVFSGEGAKMRLHRGTSTLEMPLLQV</sequence>
<gene>
    <name evidence="14" type="primary">ASNS</name>
</gene>
<evidence type="ECO:0000256" key="10">
    <source>
        <dbReference type="ARBA" id="ARBA00030234"/>
    </source>
</evidence>
<dbReference type="NCBIfam" id="TIGR01536">
    <property type="entry name" value="asn_synth_AEB"/>
    <property type="match status" value="1"/>
</dbReference>
<evidence type="ECO:0000259" key="13">
    <source>
        <dbReference type="PROSITE" id="PS51278"/>
    </source>
</evidence>
<feature type="chain" id="PRO_5001653963" description="Asparagine synthetase [glutamine-hydrolyzing]" evidence="12">
    <location>
        <begin position="18"/>
        <end position="383"/>
    </location>
</feature>
<keyword evidence="9" id="KW-0315">Glutamine amidotransferase</keyword>
<dbReference type="InterPro" id="IPR017932">
    <property type="entry name" value="GATase_2_dom"/>
</dbReference>
<dbReference type="UniPathway" id="UPA00134">
    <property type="reaction ID" value="UER00195"/>
</dbReference>
<dbReference type="PANTHER" id="PTHR11772">
    <property type="entry name" value="ASPARAGINE SYNTHETASE"/>
    <property type="match status" value="1"/>
</dbReference>
<dbReference type="InterPro" id="IPR033738">
    <property type="entry name" value="AsnB_N"/>
</dbReference>
<evidence type="ECO:0000256" key="6">
    <source>
        <dbReference type="ARBA" id="ARBA00022741"/>
    </source>
</evidence>
<dbReference type="Pfam" id="PF13537">
    <property type="entry name" value="GATase_7"/>
    <property type="match status" value="1"/>
</dbReference>
<keyword evidence="7" id="KW-0067">ATP-binding</keyword>
<reference evidence="14" key="2">
    <citation type="submission" date="2014-06" db="EMBL/GenBank/DDBJ databases">
        <title>The cockroach Blattella germanica obtains nitrogen from uric acid through a metabolic pathway shared with its bacterial endosymbiont.</title>
        <authorList>
            <person name="Patino-Navarrete R."/>
            <person name="Piulachs M.D."/>
            <person name="Belles X."/>
            <person name="Moya A."/>
            <person name="Latorre A."/>
        </authorList>
    </citation>
    <scope>NUCLEOTIDE SEQUENCE</scope>
    <source>
        <tissue evidence="14">Ovary</tissue>
    </source>
</reference>
<dbReference type="InterPro" id="IPR029055">
    <property type="entry name" value="Ntn_hydrolases_N"/>
</dbReference>
<protein>
    <recommendedName>
        <fullName evidence="3">Asparagine synthetase [glutamine-hydrolyzing]</fullName>
        <ecNumber evidence="2">6.3.5.4</ecNumber>
    </recommendedName>
    <alternativeName>
        <fullName evidence="10">Glutamine-dependent asparagine synthetase</fullName>
    </alternativeName>
</protein>
<dbReference type="EMBL" id="HG965787">
    <property type="protein sequence ID" value="CDO39383.1"/>
    <property type="molecule type" value="mRNA"/>
</dbReference>
<organism evidence="14">
    <name type="scientific">Blattella germanica</name>
    <name type="common">German cockroach</name>
    <name type="synonym">Blatta germanica</name>
    <dbReference type="NCBI Taxonomy" id="6973"/>
    <lineage>
        <taxon>Eukaryota</taxon>
        <taxon>Metazoa</taxon>
        <taxon>Ecdysozoa</taxon>
        <taxon>Arthropoda</taxon>
        <taxon>Hexapoda</taxon>
        <taxon>Insecta</taxon>
        <taxon>Pterygota</taxon>
        <taxon>Neoptera</taxon>
        <taxon>Polyneoptera</taxon>
        <taxon>Dictyoptera</taxon>
        <taxon>Blattodea</taxon>
        <taxon>Blaberoidea</taxon>
        <taxon>Blattellidae</taxon>
        <taxon>Blattella</taxon>
    </lineage>
</organism>
<dbReference type="GO" id="GO:0005829">
    <property type="term" value="C:cytosol"/>
    <property type="evidence" value="ECO:0007669"/>
    <property type="project" value="TreeGrafter"/>
</dbReference>
<evidence type="ECO:0000256" key="11">
    <source>
        <dbReference type="ARBA" id="ARBA00048741"/>
    </source>
</evidence>
<dbReference type="EC" id="6.3.5.4" evidence="2"/>
<dbReference type="CDD" id="cd01991">
    <property type="entry name" value="Asn_synthase_B_C"/>
    <property type="match status" value="1"/>
</dbReference>
<feature type="signal peptide" evidence="12">
    <location>
        <begin position="1"/>
        <end position="17"/>
    </location>
</feature>
<dbReference type="InterPro" id="IPR006426">
    <property type="entry name" value="Asn_synth_AEB"/>
</dbReference>
<dbReference type="GO" id="GO:0004066">
    <property type="term" value="F:asparagine synthase (glutamine-hydrolyzing) activity"/>
    <property type="evidence" value="ECO:0007669"/>
    <property type="project" value="UniProtKB-EC"/>
</dbReference>
<evidence type="ECO:0000256" key="5">
    <source>
        <dbReference type="ARBA" id="ARBA00022605"/>
    </source>
</evidence>
<evidence type="ECO:0000256" key="2">
    <source>
        <dbReference type="ARBA" id="ARBA00012737"/>
    </source>
</evidence>
<dbReference type="AlphaFoldDB" id="A0A068TKR6"/>
<keyword evidence="6" id="KW-0547">Nucleotide-binding</keyword>
<dbReference type="InterPro" id="IPR001962">
    <property type="entry name" value="Asn_synthase"/>
</dbReference>
<reference evidence="14" key="1">
    <citation type="submission" date="2014-03" db="EMBL/GenBank/DDBJ databases">
        <authorList>
            <person name="Piulachs M."/>
        </authorList>
    </citation>
    <scope>NUCLEOTIDE SEQUENCE</scope>
    <source>
        <tissue evidence="14">Ovary</tissue>
    </source>
</reference>
<evidence type="ECO:0000256" key="12">
    <source>
        <dbReference type="SAM" id="SignalP"/>
    </source>
</evidence>
<dbReference type="SUPFAM" id="SSF52402">
    <property type="entry name" value="Adenine nucleotide alpha hydrolases-like"/>
    <property type="match status" value="1"/>
</dbReference>
<dbReference type="CDD" id="cd00712">
    <property type="entry name" value="AsnB"/>
    <property type="match status" value="1"/>
</dbReference>
<evidence type="ECO:0000256" key="3">
    <source>
        <dbReference type="ARBA" id="ARBA00021389"/>
    </source>
</evidence>
<evidence type="ECO:0000313" key="14">
    <source>
        <dbReference type="EMBL" id="CDO39383.1"/>
    </source>
</evidence>
<proteinExistence type="evidence at transcript level"/>
<accession>A0A068TKR6</accession>
<evidence type="ECO:0000256" key="9">
    <source>
        <dbReference type="ARBA" id="ARBA00022962"/>
    </source>
</evidence>
<keyword evidence="8" id="KW-0061">Asparagine biosynthesis</keyword>
<evidence type="ECO:0000256" key="7">
    <source>
        <dbReference type="ARBA" id="ARBA00022840"/>
    </source>
</evidence>
<name>A0A068TKR6_BLAGE</name>
<dbReference type="InterPro" id="IPR014729">
    <property type="entry name" value="Rossmann-like_a/b/a_fold"/>
</dbReference>
<evidence type="ECO:0000256" key="1">
    <source>
        <dbReference type="ARBA" id="ARBA00005187"/>
    </source>
</evidence>
<evidence type="ECO:0000256" key="8">
    <source>
        <dbReference type="ARBA" id="ARBA00022888"/>
    </source>
</evidence>
<dbReference type="PROSITE" id="PS51278">
    <property type="entry name" value="GATASE_TYPE_2"/>
    <property type="match status" value="1"/>
</dbReference>
<keyword evidence="5" id="KW-0028">Amino-acid biosynthesis</keyword>
<evidence type="ECO:0000256" key="4">
    <source>
        <dbReference type="ARBA" id="ARBA00022598"/>
    </source>
</evidence>
<dbReference type="Pfam" id="PF00733">
    <property type="entry name" value="Asn_synthase"/>
    <property type="match status" value="1"/>
</dbReference>
<dbReference type="PANTHER" id="PTHR11772:SF23">
    <property type="entry name" value="ASPARAGINE SYNTHETASE [GLUTAMINE-HYDROLYZING]"/>
    <property type="match status" value="1"/>
</dbReference>
<feature type="domain" description="Glutamine amidotransferase type-2" evidence="13">
    <location>
        <begin position="2"/>
        <end position="193"/>
    </location>
</feature>
<dbReference type="SUPFAM" id="SSF56235">
    <property type="entry name" value="N-terminal nucleophile aminohydrolases (Ntn hydrolases)"/>
    <property type="match status" value="1"/>
</dbReference>
<comment type="pathway">
    <text evidence="1">Amino-acid biosynthesis; L-asparagine biosynthesis; L-asparagine from L-aspartate (L-Gln route): step 1/1.</text>
</comment>
<dbReference type="InterPro" id="IPR050795">
    <property type="entry name" value="Asn_Synthetase"/>
</dbReference>
<keyword evidence="12" id="KW-0732">Signal</keyword>
<dbReference type="GO" id="GO:0005524">
    <property type="term" value="F:ATP binding"/>
    <property type="evidence" value="ECO:0007669"/>
    <property type="project" value="UniProtKB-KW"/>
</dbReference>